<name>A0A4S8JIL8_MUSBA</name>
<keyword evidence="2" id="KW-1185">Reference proteome</keyword>
<reference evidence="1 2" key="1">
    <citation type="journal article" date="2019" name="Nat. Plants">
        <title>Genome sequencing of Musa balbisiana reveals subgenome evolution and function divergence in polyploid bananas.</title>
        <authorList>
            <person name="Yao X."/>
        </authorList>
    </citation>
    <scope>NUCLEOTIDE SEQUENCE [LARGE SCALE GENOMIC DNA]</scope>
    <source>
        <strain evidence="2">cv. DH-PKW</strain>
        <tissue evidence="1">Leaves</tissue>
    </source>
</reference>
<proteinExistence type="predicted"/>
<gene>
    <name evidence="1" type="ORF">C4D60_Mb07t28200</name>
</gene>
<evidence type="ECO:0000313" key="1">
    <source>
        <dbReference type="EMBL" id="THU61908.1"/>
    </source>
</evidence>
<comment type="caution">
    <text evidence="1">The sequence shown here is derived from an EMBL/GenBank/DDBJ whole genome shotgun (WGS) entry which is preliminary data.</text>
</comment>
<dbReference type="AlphaFoldDB" id="A0A4S8JIL8"/>
<evidence type="ECO:0000313" key="2">
    <source>
        <dbReference type="Proteomes" id="UP000317650"/>
    </source>
</evidence>
<dbReference type="EMBL" id="PYDT01000005">
    <property type="protein sequence ID" value="THU61908.1"/>
    <property type="molecule type" value="Genomic_DNA"/>
</dbReference>
<dbReference type="Proteomes" id="UP000317650">
    <property type="component" value="Chromosome 7"/>
</dbReference>
<protein>
    <submittedName>
        <fullName evidence="1">Uncharacterized protein</fullName>
    </submittedName>
</protein>
<organism evidence="1 2">
    <name type="scientific">Musa balbisiana</name>
    <name type="common">Banana</name>
    <dbReference type="NCBI Taxonomy" id="52838"/>
    <lineage>
        <taxon>Eukaryota</taxon>
        <taxon>Viridiplantae</taxon>
        <taxon>Streptophyta</taxon>
        <taxon>Embryophyta</taxon>
        <taxon>Tracheophyta</taxon>
        <taxon>Spermatophyta</taxon>
        <taxon>Magnoliopsida</taxon>
        <taxon>Liliopsida</taxon>
        <taxon>Zingiberales</taxon>
        <taxon>Musaceae</taxon>
        <taxon>Musa</taxon>
    </lineage>
</organism>
<accession>A0A4S8JIL8</accession>
<sequence length="81" mass="9404">MNRIFQLNYYFFAFHINNGRFMVTFAVRKYAAKSSSIFIICSNAVTNAPNCAMGEHVRRSSRYDERSRFSAMTASDRAMQE</sequence>